<feature type="non-terminal residue" evidence="1">
    <location>
        <position position="279"/>
    </location>
</feature>
<organism evidence="1 2">
    <name type="scientific">Ixodes persulcatus</name>
    <name type="common">Taiga tick</name>
    <dbReference type="NCBI Taxonomy" id="34615"/>
    <lineage>
        <taxon>Eukaryota</taxon>
        <taxon>Metazoa</taxon>
        <taxon>Ecdysozoa</taxon>
        <taxon>Arthropoda</taxon>
        <taxon>Chelicerata</taxon>
        <taxon>Arachnida</taxon>
        <taxon>Acari</taxon>
        <taxon>Parasitiformes</taxon>
        <taxon>Ixodida</taxon>
        <taxon>Ixodoidea</taxon>
        <taxon>Ixodidae</taxon>
        <taxon>Ixodinae</taxon>
        <taxon>Ixodes</taxon>
    </lineage>
</organism>
<feature type="non-terminal residue" evidence="1">
    <location>
        <position position="1"/>
    </location>
</feature>
<evidence type="ECO:0000313" key="2">
    <source>
        <dbReference type="Proteomes" id="UP000805193"/>
    </source>
</evidence>
<gene>
    <name evidence="1" type="ORF">HPB47_001774</name>
</gene>
<keyword evidence="2" id="KW-1185">Reference proteome</keyword>
<accession>A0AC60PNG4</accession>
<dbReference type="Proteomes" id="UP000805193">
    <property type="component" value="Unassembled WGS sequence"/>
</dbReference>
<evidence type="ECO:0000313" key="1">
    <source>
        <dbReference type="EMBL" id="KAG0422402.1"/>
    </source>
</evidence>
<proteinExistence type="predicted"/>
<reference evidence="1 2" key="1">
    <citation type="journal article" date="2020" name="Cell">
        <title>Large-Scale Comparative Analyses of Tick Genomes Elucidate Their Genetic Diversity and Vector Capacities.</title>
        <authorList>
            <consortium name="Tick Genome and Microbiome Consortium (TIGMIC)"/>
            <person name="Jia N."/>
            <person name="Wang J."/>
            <person name="Shi W."/>
            <person name="Du L."/>
            <person name="Sun Y."/>
            <person name="Zhan W."/>
            <person name="Jiang J.F."/>
            <person name="Wang Q."/>
            <person name="Zhang B."/>
            <person name="Ji P."/>
            <person name="Bell-Sakyi L."/>
            <person name="Cui X.M."/>
            <person name="Yuan T.T."/>
            <person name="Jiang B.G."/>
            <person name="Yang W.F."/>
            <person name="Lam T.T."/>
            <person name="Chang Q.C."/>
            <person name="Ding S.J."/>
            <person name="Wang X.J."/>
            <person name="Zhu J.G."/>
            <person name="Ruan X.D."/>
            <person name="Zhao L."/>
            <person name="Wei J.T."/>
            <person name="Ye R.Z."/>
            <person name="Que T.C."/>
            <person name="Du C.H."/>
            <person name="Zhou Y.H."/>
            <person name="Cheng J.X."/>
            <person name="Dai P.F."/>
            <person name="Guo W.B."/>
            <person name="Han X.H."/>
            <person name="Huang E.J."/>
            <person name="Li L.F."/>
            <person name="Wei W."/>
            <person name="Gao Y.C."/>
            <person name="Liu J.Z."/>
            <person name="Shao H.Z."/>
            <person name="Wang X."/>
            <person name="Wang C.C."/>
            <person name="Yang T.C."/>
            <person name="Huo Q.B."/>
            <person name="Li W."/>
            <person name="Chen H.Y."/>
            <person name="Chen S.E."/>
            <person name="Zhou L.G."/>
            <person name="Ni X.B."/>
            <person name="Tian J.H."/>
            <person name="Sheng Y."/>
            <person name="Liu T."/>
            <person name="Pan Y.S."/>
            <person name="Xia L.Y."/>
            <person name="Li J."/>
            <person name="Zhao F."/>
            <person name="Cao W.C."/>
        </authorList>
    </citation>
    <scope>NUCLEOTIDE SEQUENCE [LARGE SCALE GENOMIC DNA]</scope>
    <source>
        <strain evidence="1">Iper-2018</strain>
    </source>
</reference>
<protein>
    <submittedName>
        <fullName evidence="1">Uncharacterized protein</fullName>
    </submittedName>
</protein>
<dbReference type="EMBL" id="JABSTQ010010236">
    <property type="protein sequence ID" value="KAG0422402.1"/>
    <property type="molecule type" value="Genomic_DNA"/>
</dbReference>
<comment type="caution">
    <text evidence="1">The sequence shown here is derived from an EMBL/GenBank/DDBJ whole genome shotgun (WGS) entry which is preliminary data.</text>
</comment>
<name>A0AC60PNG4_IXOPE</name>
<sequence length="279" mass="30191">INECHASNGGCQEDCVNLIGSFRCKCTTAGSSLAADGKKCVYAKVTPSNPCNVNNGGCPPKCRRIGRRVICSCPAGFYHYNKRCIDIDVCRRKNGGCQHHCFNTRGSYVCKCFEGYKVDPTDKKKCRDIDECSDGNFRCSHLCQNVHGSAFCFCPSGLNLAGDNKTCVALNGCSNNDGKGPCQERCTPSPNNGYSCSCRSPETELSADGLSCDKLPVVDEDTYENIWRSNSTGFSNSSDGTDDIEGSGREEDLPSGRKETDRVIPKCLIGFAPVNGRCQ</sequence>